<dbReference type="PANTHER" id="PTHR32282:SF32">
    <property type="entry name" value="PENICILLIN-BINDING PROTEIN 2A"/>
    <property type="match status" value="1"/>
</dbReference>
<dbReference type="InterPro" id="IPR001264">
    <property type="entry name" value="Glyco_trans_51"/>
</dbReference>
<dbReference type="GO" id="GO:0009002">
    <property type="term" value="F:serine-type D-Ala-D-Ala carboxypeptidase activity"/>
    <property type="evidence" value="ECO:0007669"/>
    <property type="project" value="UniProtKB-EC"/>
</dbReference>
<keyword evidence="7" id="KW-0808">Transferase</keyword>
<evidence type="ECO:0000256" key="17">
    <source>
        <dbReference type="ARBA" id="ARBA00049902"/>
    </source>
</evidence>
<evidence type="ECO:0000256" key="7">
    <source>
        <dbReference type="ARBA" id="ARBA00022679"/>
    </source>
</evidence>
<feature type="domain" description="Penicillin-binding protein transpeptidase" evidence="19">
    <location>
        <begin position="339"/>
        <end position="611"/>
    </location>
</feature>
<dbReference type="Pfam" id="PF00912">
    <property type="entry name" value="Transgly"/>
    <property type="match status" value="1"/>
</dbReference>
<comment type="catalytic activity">
    <reaction evidence="17">
        <text>[GlcNAc-(1-&gt;4)-Mur2Ac(oyl-L-Ala-gamma-D-Glu-L-Lys-D-Ala-D-Ala)](n)-di-trans,octa-cis-undecaprenyl diphosphate + beta-D-GlcNAc-(1-&gt;4)-Mur2Ac(oyl-L-Ala-gamma-D-Glu-L-Lys-D-Ala-D-Ala)-di-trans,octa-cis-undecaprenyl diphosphate = [GlcNAc-(1-&gt;4)-Mur2Ac(oyl-L-Ala-gamma-D-Glu-L-Lys-D-Ala-D-Ala)](n+1)-di-trans,octa-cis-undecaprenyl diphosphate + di-trans,octa-cis-undecaprenyl diphosphate + H(+)</text>
        <dbReference type="Rhea" id="RHEA:23708"/>
        <dbReference type="Rhea" id="RHEA-COMP:9602"/>
        <dbReference type="Rhea" id="RHEA-COMP:9603"/>
        <dbReference type="ChEBI" id="CHEBI:15378"/>
        <dbReference type="ChEBI" id="CHEBI:58405"/>
        <dbReference type="ChEBI" id="CHEBI:60033"/>
        <dbReference type="ChEBI" id="CHEBI:78435"/>
        <dbReference type="EC" id="2.4.99.28"/>
    </reaction>
</comment>
<dbReference type="InterPro" id="IPR001460">
    <property type="entry name" value="PCN-bd_Tpept"/>
</dbReference>
<dbReference type="RefSeq" id="WP_229752007.1">
    <property type="nucleotide sequence ID" value="NZ_BMHQ01000010.1"/>
</dbReference>
<evidence type="ECO:0000256" key="10">
    <source>
        <dbReference type="ARBA" id="ARBA00022960"/>
    </source>
</evidence>
<dbReference type="Pfam" id="PF00905">
    <property type="entry name" value="Transpeptidase"/>
    <property type="match status" value="1"/>
</dbReference>
<evidence type="ECO:0000256" key="2">
    <source>
        <dbReference type="ARBA" id="ARBA00007739"/>
    </source>
</evidence>
<evidence type="ECO:0000256" key="16">
    <source>
        <dbReference type="ARBA" id="ARBA00034000"/>
    </source>
</evidence>
<evidence type="ECO:0000256" key="12">
    <source>
        <dbReference type="ARBA" id="ARBA00022989"/>
    </source>
</evidence>
<keyword evidence="22" id="KW-1185">Reference proteome</keyword>
<dbReference type="Gene3D" id="3.40.710.10">
    <property type="entry name" value="DD-peptidase/beta-lactamase superfamily"/>
    <property type="match status" value="1"/>
</dbReference>
<comment type="similarity">
    <text evidence="1">In the C-terminal section; belongs to the transpeptidase family.</text>
</comment>
<reference evidence="21" key="2">
    <citation type="submission" date="2020-09" db="EMBL/GenBank/DDBJ databases">
        <authorList>
            <person name="Sun Q."/>
            <person name="Zhou Y."/>
        </authorList>
    </citation>
    <scope>NUCLEOTIDE SEQUENCE</scope>
    <source>
        <strain evidence="21">CGMCC 1.15179</strain>
    </source>
</reference>
<evidence type="ECO:0000256" key="11">
    <source>
        <dbReference type="ARBA" id="ARBA00022984"/>
    </source>
</evidence>
<evidence type="ECO:0000256" key="1">
    <source>
        <dbReference type="ARBA" id="ARBA00007090"/>
    </source>
</evidence>
<dbReference type="PANTHER" id="PTHR32282">
    <property type="entry name" value="BINDING PROTEIN TRANSPEPTIDASE, PUTATIVE-RELATED"/>
    <property type="match status" value="1"/>
</dbReference>
<comment type="catalytic activity">
    <reaction evidence="16">
        <text>Preferential cleavage: (Ac)2-L-Lys-D-Ala-|-D-Ala. Also transpeptidation of peptidyl-alanyl moieties that are N-acyl substituents of D-alanine.</text>
        <dbReference type="EC" id="3.4.16.4"/>
    </reaction>
</comment>
<evidence type="ECO:0000313" key="21">
    <source>
        <dbReference type="EMBL" id="GGE23829.1"/>
    </source>
</evidence>
<dbReference type="FunFam" id="1.10.3810.10:FF:000001">
    <property type="entry name" value="Penicillin-binding protein 1A"/>
    <property type="match status" value="1"/>
</dbReference>
<dbReference type="Gene3D" id="1.10.3810.10">
    <property type="entry name" value="Biosynthetic peptidoglycan transglycosylase-like"/>
    <property type="match status" value="1"/>
</dbReference>
<dbReference type="GO" id="GO:0071555">
    <property type="term" value="P:cell wall organization"/>
    <property type="evidence" value="ECO:0007669"/>
    <property type="project" value="UniProtKB-KW"/>
</dbReference>
<evidence type="ECO:0000256" key="9">
    <source>
        <dbReference type="ARBA" id="ARBA00022801"/>
    </source>
</evidence>
<dbReference type="SUPFAM" id="SSF53955">
    <property type="entry name" value="Lysozyme-like"/>
    <property type="match status" value="1"/>
</dbReference>
<dbReference type="InterPro" id="IPR023346">
    <property type="entry name" value="Lysozyme-like_dom_sf"/>
</dbReference>
<keyword evidence="15" id="KW-0961">Cell wall biogenesis/degradation</keyword>
<sequence>MNVSKLKTFNKLFYRSMMTKKWWLLVIITSMLFMMGGCAAVLATTTIYNLDSLKNLKFATTIYDHNQKPVEPLGGSQREYVDLDDVKSDLLAKTFVGVEDERFYKHNGADLKGLGRALAVDLMTMSSAEGGSTITMQVARNVILNNNEKTFWRKLSEIAIAYNLERKYTKKQILESYLNYIYLGNNVRGIKMAAKIYFDKDITKEKLEPHEIALLAGMPKAPEGYNPYVHPERAKERRNVVLAKMAELGYISNKEKEEYQQKPLGVNRKYMAKYLKDDKYQAYTQYVIQEAANRYGLKSEELASGGYKIYTGLNTKAQNSLEKALKDSSFYKGHEKLDGGATVIDPKTGAIAALGGGRQYLPGYENRALSRIQPGSSIKPLTVYAPAVQEKGYNENSIVSDTPYSIGSWSPKNYDKTYHGNVPLKEVAGKSMNVATVRLLNDVVGVNTAYDYAQKLGLDLEPADKQPAPLALGGLTRGVSTVQMAQAYSSFLRDGKVSDAHAIIKIVDADGDEVEPIKKIKTDQPVYSPDTAWTMTKILKYAVQNGTGKNAQLADGRDVAGKTGTTQNSKESWFVGYTPEYVMAVTVFNEQGSQVELSGGEYPARIFNQVMSDTLSGTQVSHFQPPGGNNQDDGFNWFGSDEPEQPEQPATPPPVEKPKEEKEEKKEKEPKREEPTEPQEPAEPPVIEDPAGGDQDGGDITEPPDSNGGDTTGGSDTGNTDSGNNTTSPPPPSDDGDSTAPQQ</sequence>
<dbReference type="InterPro" id="IPR036950">
    <property type="entry name" value="PBP_transglycosylase"/>
</dbReference>
<name>A0A8J2VII6_9BACL</name>
<gene>
    <name evidence="21" type="primary">pbpF</name>
    <name evidence="21" type="ORF">GCM10011571_27350</name>
</gene>
<keyword evidence="12" id="KW-1133">Transmembrane helix</keyword>
<dbReference type="NCBIfam" id="TIGR02074">
    <property type="entry name" value="PBP_1a_fam"/>
    <property type="match status" value="1"/>
</dbReference>
<keyword evidence="6" id="KW-0328">Glycosyltransferase</keyword>
<dbReference type="GO" id="GO:0006508">
    <property type="term" value="P:proteolysis"/>
    <property type="evidence" value="ECO:0007669"/>
    <property type="project" value="UniProtKB-KW"/>
</dbReference>
<keyword evidence="11" id="KW-0573">Peptidoglycan synthesis</keyword>
<dbReference type="GO" id="GO:0030288">
    <property type="term" value="C:outer membrane-bounded periplasmic space"/>
    <property type="evidence" value="ECO:0007669"/>
    <property type="project" value="TreeGrafter"/>
</dbReference>
<keyword evidence="10" id="KW-0133">Cell shape</keyword>
<proteinExistence type="inferred from homology"/>
<evidence type="ECO:0000256" key="18">
    <source>
        <dbReference type="SAM" id="MobiDB-lite"/>
    </source>
</evidence>
<dbReference type="SUPFAM" id="SSF56601">
    <property type="entry name" value="beta-lactamase/transpeptidase-like"/>
    <property type="match status" value="1"/>
</dbReference>
<keyword evidence="9" id="KW-0378">Hydrolase</keyword>
<protein>
    <submittedName>
        <fullName evidence="21">Penicillin-binding protein 1F</fullName>
    </submittedName>
</protein>
<evidence type="ECO:0000256" key="8">
    <source>
        <dbReference type="ARBA" id="ARBA00022692"/>
    </source>
</evidence>
<keyword evidence="3" id="KW-1003">Cell membrane</keyword>
<evidence type="ECO:0000256" key="13">
    <source>
        <dbReference type="ARBA" id="ARBA00023136"/>
    </source>
</evidence>
<evidence type="ECO:0000259" key="20">
    <source>
        <dbReference type="Pfam" id="PF00912"/>
    </source>
</evidence>
<evidence type="ECO:0000256" key="14">
    <source>
        <dbReference type="ARBA" id="ARBA00023268"/>
    </source>
</evidence>
<keyword evidence="4" id="KW-0121">Carboxypeptidase</keyword>
<dbReference type="GO" id="GO:0008360">
    <property type="term" value="P:regulation of cell shape"/>
    <property type="evidence" value="ECO:0007669"/>
    <property type="project" value="UniProtKB-KW"/>
</dbReference>
<dbReference type="GO" id="GO:0008658">
    <property type="term" value="F:penicillin binding"/>
    <property type="evidence" value="ECO:0007669"/>
    <property type="project" value="InterPro"/>
</dbReference>
<organism evidence="21 22">
    <name type="scientific">Marinithermofilum abyssi</name>
    <dbReference type="NCBI Taxonomy" id="1571185"/>
    <lineage>
        <taxon>Bacteria</taxon>
        <taxon>Bacillati</taxon>
        <taxon>Bacillota</taxon>
        <taxon>Bacilli</taxon>
        <taxon>Bacillales</taxon>
        <taxon>Thermoactinomycetaceae</taxon>
        <taxon>Marinithermofilum</taxon>
    </lineage>
</organism>
<comment type="similarity">
    <text evidence="2">In the N-terminal section; belongs to the glycosyltransferase 51 family.</text>
</comment>
<dbReference type="AlphaFoldDB" id="A0A8J2VII6"/>
<feature type="domain" description="Glycosyl transferase family 51" evidence="20">
    <location>
        <begin position="70"/>
        <end position="245"/>
    </location>
</feature>
<evidence type="ECO:0000256" key="3">
    <source>
        <dbReference type="ARBA" id="ARBA00022475"/>
    </source>
</evidence>
<evidence type="ECO:0000256" key="15">
    <source>
        <dbReference type="ARBA" id="ARBA00023316"/>
    </source>
</evidence>
<reference evidence="21" key="1">
    <citation type="journal article" date="2014" name="Int. J. Syst. Evol. Microbiol.">
        <title>Complete genome sequence of Corynebacterium casei LMG S-19264T (=DSM 44701T), isolated from a smear-ripened cheese.</title>
        <authorList>
            <consortium name="US DOE Joint Genome Institute (JGI-PGF)"/>
            <person name="Walter F."/>
            <person name="Albersmeier A."/>
            <person name="Kalinowski J."/>
            <person name="Ruckert C."/>
        </authorList>
    </citation>
    <scope>NUCLEOTIDE SEQUENCE</scope>
    <source>
        <strain evidence="21">CGMCC 1.15179</strain>
    </source>
</reference>
<accession>A0A8J2VII6</accession>
<feature type="compositionally biased region" description="Low complexity" evidence="18">
    <location>
        <begin position="717"/>
        <end position="727"/>
    </location>
</feature>
<dbReference type="InterPro" id="IPR012338">
    <property type="entry name" value="Beta-lactam/transpept-like"/>
</dbReference>
<dbReference type="EMBL" id="BMHQ01000010">
    <property type="protein sequence ID" value="GGE23829.1"/>
    <property type="molecule type" value="Genomic_DNA"/>
</dbReference>
<feature type="compositionally biased region" description="Basic and acidic residues" evidence="18">
    <location>
        <begin position="656"/>
        <end position="675"/>
    </location>
</feature>
<evidence type="ECO:0000313" key="22">
    <source>
        <dbReference type="Proteomes" id="UP000625210"/>
    </source>
</evidence>
<evidence type="ECO:0000256" key="5">
    <source>
        <dbReference type="ARBA" id="ARBA00022670"/>
    </source>
</evidence>
<dbReference type="InterPro" id="IPR050396">
    <property type="entry name" value="Glycosyltr_51/Transpeptidase"/>
</dbReference>
<keyword evidence="14" id="KW-0511">Multifunctional enzyme</keyword>
<dbReference type="GO" id="GO:0009252">
    <property type="term" value="P:peptidoglycan biosynthetic process"/>
    <property type="evidence" value="ECO:0007669"/>
    <property type="project" value="UniProtKB-KW"/>
</dbReference>
<evidence type="ECO:0000259" key="19">
    <source>
        <dbReference type="Pfam" id="PF00905"/>
    </source>
</evidence>
<dbReference type="GO" id="GO:0008955">
    <property type="term" value="F:peptidoglycan glycosyltransferase activity"/>
    <property type="evidence" value="ECO:0007669"/>
    <property type="project" value="UniProtKB-EC"/>
</dbReference>
<evidence type="ECO:0000256" key="6">
    <source>
        <dbReference type="ARBA" id="ARBA00022676"/>
    </source>
</evidence>
<keyword evidence="5" id="KW-0645">Protease</keyword>
<feature type="compositionally biased region" description="Polar residues" evidence="18">
    <location>
        <begin position="617"/>
        <end position="633"/>
    </location>
</feature>
<comment type="caution">
    <text evidence="21">The sequence shown here is derived from an EMBL/GenBank/DDBJ whole genome shotgun (WGS) entry which is preliminary data.</text>
</comment>
<evidence type="ECO:0000256" key="4">
    <source>
        <dbReference type="ARBA" id="ARBA00022645"/>
    </source>
</evidence>
<keyword evidence="8" id="KW-0812">Transmembrane</keyword>
<dbReference type="Proteomes" id="UP000625210">
    <property type="component" value="Unassembled WGS sequence"/>
</dbReference>
<feature type="region of interest" description="Disordered" evidence="18">
    <location>
        <begin position="617"/>
        <end position="743"/>
    </location>
</feature>
<keyword evidence="13" id="KW-0472">Membrane</keyword>